<protein>
    <submittedName>
        <fullName evidence="2">EthD family reductase</fullName>
    </submittedName>
</protein>
<reference evidence="2 3" key="1">
    <citation type="submission" date="2023-10" db="EMBL/GenBank/DDBJ databases">
        <title>Niallia locisalis sp.nov. isolated from a salt pond sample.</title>
        <authorList>
            <person name="Li X.-J."/>
            <person name="Dong L."/>
        </authorList>
    </citation>
    <scope>NUCLEOTIDE SEQUENCE [LARGE SCALE GENOMIC DNA]</scope>
    <source>
        <strain evidence="2 3">DSM 29761</strain>
    </source>
</reference>
<accession>A0ABZ2CE18</accession>
<feature type="domain" description="EthD" evidence="1">
    <location>
        <begin position="11"/>
        <end position="98"/>
    </location>
</feature>
<dbReference type="EMBL" id="CP137640">
    <property type="protein sequence ID" value="WVX79354.1"/>
    <property type="molecule type" value="Genomic_DNA"/>
</dbReference>
<evidence type="ECO:0000313" key="2">
    <source>
        <dbReference type="EMBL" id="WVX79354.1"/>
    </source>
</evidence>
<dbReference type="RefSeq" id="WP_338448288.1">
    <property type="nucleotide sequence ID" value="NZ_CP137640.1"/>
</dbReference>
<organism evidence="2 3">
    <name type="scientific">Niallia oryzisoli</name>
    <dbReference type="NCBI Taxonomy" id="1737571"/>
    <lineage>
        <taxon>Bacteria</taxon>
        <taxon>Bacillati</taxon>
        <taxon>Bacillota</taxon>
        <taxon>Bacilli</taxon>
        <taxon>Bacillales</taxon>
        <taxon>Bacillaceae</taxon>
        <taxon>Niallia</taxon>
    </lineage>
</organism>
<keyword evidence="3" id="KW-1185">Reference proteome</keyword>
<gene>
    <name evidence="2" type="ORF">R4Z09_18835</name>
</gene>
<dbReference type="SUPFAM" id="SSF54909">
    <property type="entry name" value="Dimeric alpha+beta barrel"/>
    <property type="match status" value="2"/>
</dbReference>
<sequence>MYVRTIILQKKDHITTEDFQKYWLEKHGPLAKKLFCGGLKHYYQNHITTSSRLGIESTRSNYIADGFAQLFFEEGTSLKEMVNEEGLSVLKEDEAHFIGSMQIVITKPNSIVNPNRNRPLIKTISLLKRKKNIDIDRFKKEWLQIHPDHILAMSGVEGYIQHFVVDRTIDKKNSATYDEVPIDGIEELWFEDTESMERAFQSENGLKMMEHSKSFLEEKTTFIVREHKVF</sequence>
<evidence type="ECO:0000313" key="3">
    <source>
        <dbReference type="Proteomes" id="UP001357223"/>
    </source>
</evidence>
<dbReference type="Proteomes" id="UP001357223">
    <property type="component" value="Chromosome"/>
</dbReference>
<dbReference type="NCBIfam" id="TIGR02118">
    <property type="entry name" value="EthD family reductase"/>
    <property type="match status" value="1"/>
</dbReference>
<dbReference type="InterPro" id="IPR009799">
    <property type="entry name" value="EthD_dom"/>
</dbReference>
<feature type="domain" description="EthD" evidence="1">
    <location>
        <begin position="132"/>
        <end position="217"/>
    </location>
</feature>
<dbReference type="Gene3D" id="3.30.70.100">
    <property type="match status" value="2"/>
</dbReference>
<evidence type="ECO:0000259" key="1">
    <source>
        <dbReference type="Pfam" id="PF07110"/>
    </source>
</evidence>
<dbReference type="InterPro" id="IPR011008">
    <property type="entry name" value="Dimeric_a/b-barrel"/>
</dbReference>
<name>A0ABZ2CE18_9BACI</name>
<proteinExistence type="predicted"/>
<dbReference type="Pfam" id="PF07110">
    <property type="entry name" value="EthD"/>
    <property type="match status" value="2"/>
</dbReference>